<dbReference type="Pfam" id="PF05065">
    <property type="entry name" value="Phage_capsid"/>
    <property type="match status" value="1"/>
</dbReference>
<gene>
    <name evidence="4" type="ORF">GCM10011534_12300</name>
</gene>
<sequence length="415" mass="44701">MSKHMNPAKVRGIVAVRADAGGGNDLKEVLANLQKNWQAFKDTQAEKDKEVAAKFDDVVTTEKFDRINSSVSELQAAVDQANAKLAAMSVNGGGAGQVKDKEYTDAFRAHFRKGDVQASLNKGADDEGGYLAPVEWDRTITDKLVEISPMRQIAQVQQISTNGFRKLFNEKGTGSGWVGETAARPETTTPTFGSMTYTTGELYANPAATQQMLDDAEVNLEQWLAAEVDQEFAYQEGIAFVSGNGVNKPAGFLTYVTGAANAAAHPYGAIPTGVTAAGAAAVTSDEVIDLIGSIPTPYLAGSRFVMNRSTIFSLRKLKDGQGNYLWQPSFQIGQPQTMVGYPITEMPAMPNIAAGAFPIAFGNFQRGYLIVDRVGVRVLRDPYTNKPFVHFYTTKRVGGGLLNPEVLRVLKNAAA</sequence>
<reference evidence="4" key="2">
    <citation type="submission" date="2020-09" db="EMBL/GenBank/DDBJ databases">
        <authorList>
            <person name="Sun Q."/>
            <person name="Zhou Y."/>
        </authorList>
    </citation>
    <scope>NUCLEOTIDE SEQUENCE</scope>
    <source>
        <strain evidence="4">CGMCC 1.6293</strain>
    </source>
</reference>
<evidence type="ECO:0000313" key="4">
    <source>
        <dbReference type="EMBL" id="GGL91709.1"/>
    </source>
</evidence>
<dbReference type="InterPro" id="IPR054612">
    <property type="entry name" value="Phage_capsid-like_C"/>
</dbReference>
<protein>
    <submittedName>
        <fullName evidence="4">Phage capsid protein</fullName>
    </submittedName>
</protein>
<feature type="coiled-coil region" evidence="2">
    <location>
        <begin position="64"/>
        <end position="91"/>
    </location>
</feature>
<reference evidence="4" key="1">
    <citation type="journal article" date="2014" name="Int. J. Syst. Evol. Microbiol.">
        <title>Complete genome sequence of Corynebacterium casei LMG S-19264T (=DSM 44701T), isolated from a smear-ripened cheese.</title>
        <authorList>
            <consortium name="US DOE Joint Genome Institute (JGI-PGF)"/>
            <person name="Walter F."/>
            <person name="Albersmeier A."/>
            <person name="Kalinowski J."/>
            <person name="Ruckert C."/>
        </authorList>
    </citation>
    <scope>NUCLEOTIDE SEQUENCE</scope>
    <source>
        <strain evidence="4">CGMCC 1.6293</strain>
    </source>
</reference>
<dbReference type="SUPFAM" id="SSF56563">
    <property type="entry name" value="Major capsid protein gp5"/>
    <property type="match status" value="1"/>
</dbReference>
<dbReference type="NCBIfam" id="TIGR01554">
    <property type="entry name" value="major_cap_HK97"/>
    <property type="match status" value="1"/>
</dbReference>
<comment type="subcellular location">
    <subcellularLocation>
        <location evidence="1">Virion</location>
    </subcellularLocation>
</comment>
<evidence type="ECO:0000313" key="5">
    <source>
        <dbReference type="Proteomes" id="UP000649829"/>
    </source>
</evidence>
<evidence type="ECO:0000256" key="1">
    <source>
        <dbReference type="ARBA" id="ARBA00004328"/>
    </source>
</evidence>
<dbReference type="Gene3D" id="3.30.2400.10">
    <property type="entry name" value="Major capsid protein gp5"/>
    <property type="match status" value="1"/>
</dbReference>
<keyword evidence="5" id="KW-1185">Reference proteome</keyword>
<proteinExistence type="predicted"/>
<evidence type="ECO:0000256" key="2">
    <source>
        <dbReference type="SAM" id="Coils"/>
    </source>
</evidence>
<dbReference type="Proteomes" id="UP000649829">
    <property type="component" value="Unassembled WGS sequence"/>
</dbReference>
<dbReference type="InterPro" id="IPR024455">
    <property type="entry name" value="Phage_capsid"/>
</dbReference>
<feature type="domain" description="Phage capsid-like C-terminal" evidence="3">
    <location>
        <begin position="128"/>
        <end position="411"/>
    </location>
</feature>
<dbReference type="AlphaFoldDB" id="A0A917SRR8"/>
<name>A0A917SRR8_9RHOB</name>
<accession>A0A917SRR8</accession>
<evidence type="ECO:0000259" key="3">
    <source>
        <dbReference type="Pfam" id="PF05065"/>
    </source>
</evidence>
<dbReference type="RefSeq" id="WP_028286088.1">
    <property type="nucleotide sequence ID" value="NZ_BMLF01000001.1"/>
</dbReference>
<dbReference type="Gene3D" id="3.30.2320.10">
    <property type="entry name" value="hypothetical protein PF0899 domain"/>
    <property type="match status" value="1"/>
</dbReference>
<comment type="caution">
    <text evidence="4">The sequence shown here is derived from an EMBL/GenBank/DDBJ whole genome shotgun (WGS) entry which is preliminary data.</text>
</comment>
<dbReference type="EMBL" id="BMLF01000001">
    <property type="protein sequence ID" value="GGL91709.1"/>
    <property type="molecule type" value="Genomic_DNA"/>
</dbReference>
<keyword evidence="2" id="KW-0175">Coiled coil</keyword>
<organism evidence="4 5">
    <name type="scientific">Pseudooceanicola nanhaiensis</name>
    <dbReference type="NCBI Taxonomy" id="375761"/>
    <lineage>
        <taxon>Bacteria</taxon>
        <taxon>Pseudomonadati</taxon>
        <taxon>Pseudomonadota</taxon>
        <taxon>Alphaproteobacteria</taxon>
        <taxon>Rhodobacterales</taxon>
        <taxon>Paracoccaceae</taxon>
        <taxon>Pseudooceanicola</taxon>
    </lineage>
</organism>